<evidence type="ECO:0000313" key="3">
    <source>
        <dbReference type="RefSeq" id="XP_071934950.1"/>
    </source>
</evidence>
<dbReference type="SUPFAM" id="SSF52833">
    <property type="entry name" value="Thioredoxin-like"/>
    <property type="match status" value="1"/>
</dbReference>
<proteinExistence type="predicted"/>
<dbReference type="Pfam" id="PF00085">
    <property type="entry name" value="Thioredoxin"/>
    <property type="match status" value="1"/>
</dbReference>
<keyword evidence="2" id="KW-1185">Reference proteome</keyword>
<dbReference type="CDD" id="cd02947">
    <property type="entry name" value="TRX_family"/>
    <property type="match status" value="1"/>
</dbReference>
<dbReference type="RefSeq" id="XP_071934950.1">
    <property type="nucleotide sequence ID" value="XM_072078849.1"/>
</dbReference>
<evidence type="ECO:0000313" key="2">
    <source>
        <dbReference type="Proteomes" id="UP001652660"/>
    </source>
</evidence>
<reference evidence="3" key="1">
    <citation type="submission" date="2025-08" db="UniProtKB">
        <authorList>
            <consortium name="RefSeq"/>
        </authorList>
    </citation>
    <scope>IDENTIFICATION</scope>
    <source>
        <tissue evidence="3">Leaves</tissue>
    </source>
</reference>
<name>A0ABM4WT37_COFAR</name>
<dbReference type="InterPro" id="IPR013766">
    <property type="entry name" value="Thioredoxin_domain"/>
</dbReference>
<accession>A0ABM4WT37</accession>
<dbReference type="PANTHER" id="PTHR10438:SF242">
    <property type="entry name" value="THIOREDOXIN-LIKE PROTEIN CXXS1"/>
    <property type="match status" value="1"/>
</dbReference>
<dbReference type="Proteomes" id="UP001652660">
    <property type="component" value="Chromosome 2e"/>
</dbReference>
<sequence>MEGQEHQSKSRVVKVDSLESWNFHVNQATTRGNPIVAHFSASWCMPSVAMNPFFEELASDFQDVSFLSVDVDEVKNSPNQRVAWIKADNTRLQPSMK</sequence>
<organism evidence="2 3">
    <name type="scientific">Coffea arabica</name>
    <name type="common">Arabian coffee</name>
    <dbReference type="NCBI Taxonomy" id="13443"/>
    <lineage>
        <taxon>Eukaryota</taxon>
        <taxon>Viridiplantae</taxon>
        <taxon>Streptophyta</taxon>
        <taxon>Embryophyta</taxon>
        <taxon>Tracheophyta</taxon>
        <taxon>Spermatophyta</taxon>
        <taxon>Magnoliopsida</taxon>
        <taxon>eudicotyledons</taxon>
        <taxon>Gunneridae</taxon>
        <taxon>Pentapetalae</taxon>
        <taxon>asterids</taxon>
        <taxon>lamiids</taxon>
        <taxon>Gentianales</taxon>
        <taxon>Rubiaceae</taxon>
        <taxon>Ixoroideae</taxon>
        <taxon>Gardenieae complex</taxon>
        <taxon>Bertiereae - Coffeeae clade</taxon>
        <taxon>Coffeeae</taxon>
        <taxon>Coffea</taxon>
    </lineage>
</organism>
<evidence type="ECO:0000259" key="1">
    <source>
        <dbReference type="Pfam" id="PF00085"/>
    </source>
</evidence>
<dbReference type="GeneID" id="113730849"/>
<feature type="domain" description="Thioredoxin" evidence="1">
    <location>
        <begin position="17"/>
        <end position="80"/>
    </location>
</feature>
<dbReference type="InterPro" id="IPR036249">
    <property type="entry name" value="Thioredoxin-like_sf"/>
</dbReference>
<dbReference type="InterPro" id="IPR050620">
    <property type="entry name" value="Thioredoxin_H-type-like"/>
</dbReference>
<protein>
    <submittedName>
        <fullName evidence="3">Thioredoxin-like protein CXXS1 isoform X2</fullName>
    </submittedName>
</protein>
<gene>
    <name evidence="3" type="primary">LOC113730849</name>
</gene>
<dbReference type="PANTHER" id="PTHR10438">
    <property type="entry name" value="THIOREDOXIN"/>
    <property type="match status" value="1"/>
</dbReference>
<dbReference type="Gene3D" id="3.40.30.10">
    <property type="entry name" value="Glutaredoxin"/>
    <property type="match status" value="1"/>
</dbReference>